<dbReference type="InterPro" id="IPR001733">
    <property type="entry name" value="Peptidase_S26B"/>
</dbReference>
<dbReference type="InterPro" id="IPR036286">
    <property type="entry name" value="LexA/Signal_pep-like_sf"/>
</dbReference>
<dbReference type="InterPro" id="IPR019533">
    <property type="entry name" value="Peptidase_S26"/>
</dbReference>
<dbReference type="GeneID" id="33318765"/>
<dbReference type="Gene3D" id="2.10.109.10">
    <property type="entry name" value="Umud Fragment, subunit A"/>
    <property type="match status" value="1"/>
</dbReference>
<dbReference type="RefSeq" id="WP_088857045.1">
    <property type="nucleotide sequence ID" value="NZ_CP014862.1"/>
</dbReference>
<dbReference type="GO" id="GO:0006465">
    <property type="term" value="P:signal peptide processing"/>
    <property type="evidence" value="ECO:0007669"/>
    <property type="project" value="InterPro"/>
</dbReference>
<dbReference type="GO" id="GO:0004252">
    <property type="term" value="F:serine-type endopeptidase activity"/>
    <property type="evidence" value="ECO:0007669"/>
    <property type="project" value="InterPro"/>
</dbReference>
<dbReference type="Pfam" id="PF10502">
    <property type="entry name" value="Peptidase_S26"/>
    <property type="match status" value="1"/>
</dbReference>
<dbReference type="OrthoDB" id="4822at2157"/>
<evidence type="ECO:0000256" key="4">
    <source>
        <dbReference type="ARBA" id="ARBA00023136"/>
    </source>
</evidence>
<dbReference type="SUPFAM" id="SSF51306">
    <property type="entry name" value="LexA/Signal peptidase"/>
    <property type="match status" value="1"/>
</dbReference>
<sequence length="308" mass="34979">MKLRAVILLLLISPFFLFLPHIGNLMPMVVLSGSMEPLFNPGDMVILEEINGSQVSVGDVVAFHPPNSKPGTFVTHRVIEIVHQNGTAFIRTKGDNNEDPDGFLTPVENVRGRVIFSIPYLGYLTKYNSNRKIRMLVYLAFTLLPGIGLVLSELPNLIYYSPRLDSLLSKLSAYHSRRRERIIWKRFLLVSLGLLVLFTFLLRPQVSAMDGKLVNSGSMDVVVLTEGVKDYEVLHPGDEFEGQYTLVLGKVLPVLWIVKLYEINPFILRVLNIAMATWGALLLHPLWLSVEPKFKLVRRRNKYALRRL</sequence>
<dbReference type="PRINTS" id="PR00728">
    <property type="entry name" value="SIGNALPTASE"/>
</dbReference>
<dbReference type="KEGG" id="tprf:A3L09_00110"/>
<keyword evidence="8" id="KW-1185">Reference proteome</keyword>
<evidence type="ECO:0000256" key="2">
    <source>
        <dbReference type="ARBA" id="ARBA00022692"/>
    </source>
</evidence>
<evidence type="ECO:0000313" key="8">
    <source>
        <dbReference type="Proteomes" id="UP000250179"/>
    </source>
</evidence>
<dbReference type="PANTHER" id="PTHR10806">
    <property type="entry name" value="SIGNAL PEPTIDASE COMPLEX CATALYTIC SUBUNIT SEC11"/>
    <property type="match status" value="1"/>
</dbReference>
<evidence type="ECO:0000313" key="7">
    <source>
        <dbReference type="EMBL" id="ASJ01776.1"/>
    </source>
</evidence>
<organism evidence="7 8">
    <name type="scientific">Thermococcus profundus</name>
    <dbReference type="NCBI Taxonomy" id="49899"/>
    <lineage>
        <taxon>Archaea</taxon>
        <taxon>Methanobacteriati</taxon>
        <taxon>Methanobacteriota</taxon>
        <taxon>Thermococci</taxon>
        <taxon>Thermococcales</taxon>
        <taxon>Thermococcaceae</taxon>
        <taxon>Thermococcus</taxon>
    </lineage>
</organism>
<dbReference type="Proteomes" id="UP000250179">
    <property type="component" value="Chromosome"/>
</dbReference>
<feature type="domain" description="Peptidase S26" evidence="6">
    <location>
        <begin position="6"/>
        <end position="74"/>
    </location>
</feature>
<dbReference type="EMBL" id="CP014862">
    <property type="protein sequence ID" value="ASJ01776.1"/>
    <property type="molecule type" value="Genomic_DNA"/>
</dbReference>
<evidence type="ECO:0000256" key="1">
    <source>
        <dbReference type="ARBA" id="ARBA00004370"/>
    </source>
</evidence>
<feature type="transmembrane region" description="Helical" evidence="5">
    <location>
        <begin position="135"/>
        <end position="161"/>
    </location>
</feature>
<feature type="transmembrane region" description="Helical" evidence="5">
    <location>
        <begin position="182"/>
        <end position="202"/>
    </location>
</feature>
<proteinExistence type="predicted"/>
<keyword evidence="4 5" id="KW-0472">Membrane</keyword>
<dbReference type="AlphaFoldDB" id="A0A2Z2M7Y9"/>
<evidence type="ECO:0000256" key="3">
    <source>
        <dbReference type="ARBA" id="ARBA00022989"/>
    </source>
</evidence>
<protein>
    <recommendedName>
        <fullName evidence="6">Peptidase S26 domain-containing protein</fullName>
    </recommendedName>
</protein>
<dbReference type="GO" id="GO:0016020">
    <property type="term" value="C:membrane"/>
    <property type="evidence" value="ECO:0007669"/>
    <property type="project" value="UniProtKB-SubCell"/>
</dbReference>
<keyword evidence="2 5" id="KW-0812">Transmembrane</keyword>
<feature type="transmembrane region" description="Helical" evidence="5">
    <location>
        <begin position="266"/>
        <end position="290"/>
    </location>
</feature>
<dbReference type="NCBIfam" id="TIGR02228">
    <property type="entry name" value="sigpep_I_arch"/>
    <property type="match status" value="1"/>
</dbReference>
<keyword evidence="3 5" id="KW-1133">Transmembrane helix</keyword>
<evidence type="ECO:0000259" key="6">
    <source>
        <dbReference type="Pfam" id="PF10502"/>
    </source>
</evidence>
<name>A0A2Z2M7Y9_THEPR</name>
<reference evidence="7 8" key="1">
    <citation type="submission" date="2016-03" db="EMBL/GenBank/DDBJ databases">
        <title>Complete genome sequence of Thermococcus profundus strain DT5432.</title>
        <authorList>
            <person name="Oger P.M."/>
        </authorList>
    </citation>
    <scope>NUCLEOTIDE SEQUENCE [LARGE SCALE GENOMIC DNA]</scope>
    <source>
        <strain evidence="7 8">DT 5432</strain>
    </source>
</reference>
<evidence type="ECO:0000256" key="5">
    <source>
        <dbReference type="SAM" id="Phobius"/>
    </source>
</evidence>
<gene>
    <name evidence="7" type="ORF">A3L09_00110</name>
</gene>
<dbReference type="CDD" id="cd06530">
    <property type="entry name" value="S26_SPase_I"/>
    <property type="match status" value="1"/>
</dbReference>
<comment type="subcellular location">
    <subcellularLocation>
        <location evidence="1">Membrane</location>
    </subcellularLocation>
</comment>
<accession>A0A2Z2M7Y9</accession>
<dbReference type="PANTHER" id="PTHR10806:SF6">
    <property type="entry name" value="SIGNAL PEPTIDASE COMPLEX CATALYTIC SUBUNIT SEC11"/>
    <property type="match status" value="1"/>
</dbReference>